<accession>A0A074Y700</accession>
<keyword evidence="4" id="KW-0276">Fatty acid metabolism</keyword>
<dbReference type="Pfam" id="PF00378">
    <property type="entry name" value="ECH_1"/>
    <property type="match status" value="1"/>
</dbReference>
<name>A0A074Y700_AURSE</name>
<keyword evidence="11" id="KW-1185">Reference proteome</keyword>
<evidence type="ECO:0000256" key="3">
    <source>
        <dbReference type="ARBA" id="ARBA00005254"/>
    </source>
</evidence>
<evidence type="ECO:0000256" key="5">
    <source>
        <dbReference type="ARBA" id="ARBA00022990"/>
    </source>
</evidence>
<evidence type="ECO:0000313" key="10">
    <source>
        <dbReference type="EMBL" id="KEQ91734.1"/>
    </source>
</evidence>
<dbReference type="InParanoid" id="A0A074Y700"/>
<protein>
    <submittedName>
        <fullName evidence="10">Uncharacterized protein</fullName>
    </submittedName>
</protein>
<dbReference type="AlphaFoldDB" id="A0A074Y700"/>
<dbReference type="InterPro" id="IPR029045">
    <property type="entry name" value="ClpP/crotonase-like_dom_sf"/>
</dbReference>
<sequence>MSTTPDFKFFKLSNIAEYVVHVEINRADRLNTFTRAMWLELEAVYQRLSYDPDVRVVVMSGMGDRGFSAGLDVHEATTTGILREDAGLDPGRKANRIRRDVDELQRCVGAIERCEKPVICVLHGLSIGFALDIATSCDVRICTSDVTLAVKEVDIGLAADIGVLNRLPKIIGSSTWIKDICYSARNFGADEALREGLISLVAADKPAALELAFCMAKLWAAKSPVAVQGTKELLNHSRENSVTNSLRYTKVWNAAYVQSQDVGTAVMSSLRREKPVFSKL</sequence>
<dbReference type="GeneID" id="25372237"/>
<dbReference type="UniPathway" id="UPA00659"/>
<dbReference type="Gene3D" id="3.90.226.10">
    <property type="entry name" value="2-enoyl-CoA Hydratase, Chain A, domain 1"/>
    <property type="match status" value="1"/>
</dbReference>
<evidence type="ECO:0000256" key="2">
    <source>
        <dbReference type="ARBA" id="ARBA00005005"/>
    </source>
</evidence>
<dbReference type="Proteomes" id="UP000030641">
    <property type="component" value="Unassembled WGS sequence"/>
</dbReference>
<dbReference type="STRING" id="1043005.A0A074Y700"/>
<dbReference type="FunFam" id="3.90.226.10:FF:000024">
    <property type="entry name" value="Delta3,5-delta2,4-dienoyl-CoA isomerase"/>
    <property type="match status" value="1"/>
</dbReference>
<dbReference type="FunFam" id="1.10.12.10:FF:000004">
    <property type="entry name" value="Delta3,5-delta2,4-dienoyl-CoA isomerase"/>
    <property type="match status" value="1"/>
</dbReference>
<dbReference type="InterPro" id="IPR014748">
    <property type="entry name" value="Enoyl-CoA_hydra_C"/>
</dbReference>
<evidence type="ECO:0000256" key="7">
    <source>
        <dbReference type="ARBA" id="ARBA00023098"/>
    </source>
</evidence>
<dbReference type="OrthoDB" id="14970at2759"/>
<dbReference type="EMBL" id="KL584775">
    <property type="protein sequence ID" value="KEQ91734.1"/>
    <property type="molecule type" value="Genomic_DNA"/>
</dbReference>
<evidence type="ECO:0000256" key="4">
    <source>
        <dbReference type="ARBA" id="ARBA00022832"/>
    </source>
</evidence>
<dbReference type="RefSeq" id="XP_013340296.1">
    <property type="nucleotide sequence ID" value="XM_013484842.1"/>
</dbReference>
<comment type="subcellular location">
    <subcellularLocation>
        <location evidence="1">Peroxisome</location>
    </subcellularLocation>
</comment>
<evidence type="ECO:0000256" key="1">
    <source>
        <dbReference type="ARBA" id="ARBA00004275"/>
    </source>
</evidence>
<proteinExistence type="inferred from homology"/>
<dbReference type="GO" id="GO:0005739">
    <property type="term" value="C:mitochondrion"/>
    <property type="evidence" value="ECO:0007669"/>
    <property type="project" value="TreeGrafter"/>
</dbReference>
<gene>
    <name evidence="10" type="ORF">AUEXF2481DRAFT_91817</name>
</gene>
<keyword evidence="9" id="KW-0413">Isomerase</keyword>
<dbReference type="PANTHER" id="PTHR43149:SF1">
    <property type="entry name" value="DELTA(3,5)-DELTA(2,4)-DIENOYL-COA ISOMERASE, MITOCHONDRIAL"/>
    <property type="match status" value="1"/>
</dbReference>
<evidence type="ECO:0000256" key="8">
    <source>
        <dbReference type="ARBA" id="ARBA00023140"/>
    </source>
</evidence>
<reference evidence="10 11" key="1">
    <citation type="journal article" date="2014" name="BMC Genomics">
        <title>Genome sequencing of four Aureobasidium pullulans varieties: biotechnological potential, stress tolerance, and description of new species.</title>
        <authorList>
            <person name="Gostin Ar C."/>
            <person name="Ohm R.A."/>
            <person name="Kogej T."/>
            <person name="Sonjak S."/>
            <person name="Turk M."/>
            <person name="Zajc J."/>
            <person name="Zalar P."/>
            <person name="Grube M."/>
            <person name="Sun H."/>
            <person name="Han J."/>
            <person name="Sharma A."/>
            <person name="Chiniquy J."/>
            <person name="Ngan C.Y."/>
            <person name="Lipzen A."/>
            <person name="Barry K."/>
            <person name="Grigoriev I.V."/>
            <person name="Gunde-Cimerman N."/>
        </authorList>
    </citation>
    <scope>NUCLEOTIDE SEQUENCE [LARGE SCALE GENOMIC DNA]</scope>
    <source>
        <strain evidence="10 11">EXF-2481</strain>
    </source>
</reference>
<dbReference type="HOGENOM" id="CLU_009834_7_0_1"/>
<dbReference type="Gene3D" id="1.10.12.10">
    <property type="entry name" value="Lyase 2-enoyl-coa Hydratase, Chain A, domain 2"/>
    <property type="match status" value="1"/>
</dbReference>
<dbReference type="InterPro" id="IPR045002">
    <property type="entry name" value="Ech1-like"/>
</dbReference>
<organism evidence="10 11">
    <name type="scientific">Aureobasidium subglaciale (strain EXF-2481)</name>
    <name type="common">Aureobasidium pullulans var. subglaciale</name>
    <dbReference type="NCBI Taxonomy" id="1043005"/>
    <lineage>
        <taxon>Eukaryota</taxon>
        <taxon>Fungi</taxon>
        <taxon>Dikarya</taxon>
        <taxon>Ascomycota</taxon>
        <taxon>Pezizomycotina</taxon>
        <taxon>Dothideomycetes</taxon>
        <taxon>Dothideomycetidae</taxon>
        <taxon>Dothideales</taxon>
        <taxon>Saccotheciaceae</taxon>
        <taxon>Aureobasidium</taxon>
    </lineage>
</organism>
<dbReference type="GO" id="GO:0006635">
    <property type="term" value="P:fatty acid beta-oxidation"/>
    <property type="evidence" value="ECO:0007669"/>
    <property type="project" value="UniProtKB-UniPathway"/>
</dbReference>
<keyword evidence="8" id="KW-0576">Peroxisome</keyword>
<dbReference type="SUPFAM" id="SSF52096">
    <property type="entry name" value="ClpP/crotonase"/>
    <property type="match status" value="1"/>
</dbReference>
<dbReference type="OMA" id="VGGGCQL"/>
<evidence type="ECO:0000256" key="6">
    <source>
        <dbReference type="ARBA" id="ARBA00023026"/>
    </source>
</evidence>
<comment type="similarity">
    <text evidence="3">Belongs to the enoyl-CoA hydratase/isomerase family.</text>
</comment>
<dbReference type="InterPro" id="IPR001753">
    <property type="entry name" value="Enoyl-CoA_hydra/iso"/>
</dbReference>
<keyword evidence="7" id="KW-0443">Lipid metabolism</keyword>
<dbReference type="PANTHER" id="PTHR43149">
    <property type="entry name" value="ENOYL-COA HYDRATASE"/>
    <property type="match status" value="1"/>
</dbReference>
<dbReference type="GO" id="GO:0051750">
    <property type="term" value="F:delta(3,5)-delta(2,4)-dienoyl-CoA isomerase activity"/>
    <property type="evidence" value="ECO:0007669"/>
    <property type="project" value="TreeGrafter"/>
</dbReference>
<keyword evidence="6" id="KW-0843">Virulence</keyword>
<comment type="pathway">
    <text evidence="2">Lipid metabolism; fatty acid beta-oxidation.</text>
</comment>
<evidence type="ECO:0000256" key="9">
    <source>
        <dbReference type="ARBA" id="ARBA00023235"/>
    </source>
</evidence>
<evidence type="ECO:0000313" key="11">
    <source>
        <dbReference type="Proteomes" id="UP000030641"/>
    </source>
</evidence>
<dbReference type="GO" id="GO:0005777">
    <property type="term" value="C:peroxisome"/>
    <property type="evidence" value="ECO:0007669"/>
    <property type="project" value="UniProtKB-SubCell"/>
</dbReference>
<keyword evidence="5" id="KW-0007">Acetylation</keyword>
<dbReference type="CDD" id="cd06558">
    <property type="entry name" value="crotonase-like"/>
    <property type="match status" value="1"/>
</dbReference>